<dbReference type="GO" id="GO:0003677">
    <property type="term" value="F:DNA binding"/>
    <property type="evidence" value="ECO:0007669"/>
    <property type="project" value="UniProtKB-UniRule"/>
</dbReference>
<dbReference type="RefSeq" id="WP_147143105.1">
    <property type="nucleotide sequence ID" value="NZ_AP019563.1"/>
</dbReference>
<keyword evidence="4" id="KW-1185">Reference proteome</keyword>
<dbReference type="EMBL" id="AP019563">
    <property type="protein sequence ID" value="BBJ31954.1"/>
    <property type="molecule type" value="Genomic_DNA"/>
</dbReference>
<gene>
    <name evidence="3" type="ORF">RAS_10630</name>
</gene>
<dbReference type="Proteomes" id="UP000321183">
    <property type="component" value="Chromosome"/>
</dbReference>
<evidence type="ECO:0000313" key="4">
    <source>
        <dbReference type="Proteomes" id="UP000321183"/>
    </source>
</evidence>
<dbReference type="PROSITE" id="PS51740">
    <property type="entry name" value="SPOVT_ABRB"/>
    <property type="match status" value="1"/>
</dbReference>
<name>A0A510GAT4_9RICK</name>
<evidence type="ECO:0000313" key="3">
    <source>
        <dbReference type="EMBL" id="BBJ31954.1"/>
    </source>
</evidence>
<evidence type="ECO:0000256" key="1">
    <source>
        <dbReference type="PROSITE-ProRule" id="PRU01076"/>
    </source>
</evidence>
<reference evidence="3 4" key="1">
    <citation type="submission" date="2019-04" db="EMBL/GenBank/DDBJ databases">
        <title>Draft genome sequence of Rickettsia asiatica Maytaro1284.</title>
        <authorList>
            <person name="Thu M."/>
            <person name="Qiu Y."/>
            <person name="Nakao R."/>
        </authorList>
    </citation>
    <scope>NUCLEOTIDE SEQUENCE [LARGE SCALE GENOMIC DNA]</scope>
    <source>
        <strain evidence="3 4">Maytaro1284</strain>
    </source>
</reference>
<feature type="domain" description="SpoVT-AbrB" evidence="2">
    <location>
        <begin position="3"/>
        <end position="46"/>
    </location>
</feature>
<organism evidence="3 4">
    <name type="scientific">Rickettsia asiatica</name>
    <dbReference type="NCBI Taxonomy" id="238800"/>
    <lineage>
        <taxon>Bacteria</taxon>
        <taxon>Pseudomonadati</taxon>
        <taxon>Pseudomonadota</taxon>
        <taxon>Alphaproteobacteria</taxon>
        <taxon>Rickettsiales</taxon>
        <taxon>Rickettsiaceae</taxon>
        <taxon>Rickettsieae</taxon>
        <taxon>Rickettsia</taxon>
        <taxon>spotted fever group</taxon>
    </lineage>
</organism>
<keyword evidence="1" id="KW-0238">DNA-binding</keyword>
<accession>A0A510GAT4</accession>
<dbReference type="Gene3D" id="2.10.260.10">
    <property type="match status" value="1"/>
</dbReference>
<dbReference type="InterPro" id="IPR037914">
    <property type="entry name" value="SpoVT-AbrB_sf"/>
</dbReference>
<sequence length="85" mass="9697">MYINTLAITSKGQIVLPKKVREILNSNIISIEIDDNNKVILSPVSDVGGIFAKYKKNTELSFKEIRDKAWKENVCSHHKNVKEIQ</sequence>
<dbReference type="SUPFAM" id="SSF89447">
    <property type="entry name" value="AbrB/MazE/MraZ-like"/>
    <property type="match status" value="1"/>
</dbReference>
<dbReference type="SMART" id="SM00966">
    <property type="entry name" value="SpoVT_AbrB"/>
    <property type="match status" value="1"/>
</dbReference>
<proteinExistence type="predicted"/>
<dbReference type="InterPro" id="IPR007159">
    <property type="entry name" value="SpoVT-AbrB_dom"/>
</dbReference>
<evidence type="ECO:0000259" key="2">
    <source>
        <dbReference type="PROSITE" id="PS51740"/>
    </source>
</evidence>
<dbReference type="KEGG" id="ras:RAS_10630"/>
<dbReference type="AlphaFoldDB" id="A0A510GAT4"/>
<protein>
    <recommendedName>
        <fullName evidence="2">SpoVT-AbrB domain-containing protein</fullName>
    </recommendedName>
</protein>
<dbReference type="Pfam" id="PF04014">
    <property type="entry name" value="MazE_antitoxin"/>
    <property type="match status" value="1"/>
</dbReference>